<protein>
    <submittedName>
        <fullName evidence="3">Uncharacterized protein</fullName>
    </submittedName>
</protein>
<evidence type="ECO:0000313" key="4">
    <source>
        <dbReference type="Proteomes" id="UP001391051"/>
    </source>
</evidence>
<gene>
    <name evidence="3" type="ORF">PG986_014877</name>
</gene>
<keyword evidence="2" id="KW-0472">Membrane</keyword>
<dbReference type="Pfam" id="PF11374">
    <property type="entry name" value="DUF3176"/>
    <property type="match status" value="1"/>
</dbReference>
<keyword evidence="2" id="KW-1133">Transmembrane helix</keyword>
<dbReference type="GeneID" id="92084161"/>
<feature type="transmembrane region" description="Helical" evidence="2">
    <location>
        <begin position="117"/>
        <end position="136"/>
    </location>
</feature>
<name>A0ABR1PUA3_9PEZI</name>
<feature type="transmembrane region" description="Helical" evidence="2">
    <location>
        <begin position="12"/>
        <end position="33"/>
    </location>
</feature>
<keyword evidence="4" id="KW-1185">Reference proteome</keyword>
<reference evidence="3 4" key="1">
    <citation type="submission" date="2023-01" db="EMBL/GenBank/DDBJ databases">
        <title>Analysis of 21 Apiospora genomes using comparative genomics revels a genus with tremendous synthesis potential of carbohydrate active enzymes and secondary metabolites.</title>
        <authorList>
            <person name="Sorensen T."/>
        </authorList>
    </citation>
    <scope>NUCLEOTIDE SEQUENCE [LARGE SCALE GENOMIC DNA]</scope>
    <source>
        <strain evidence="3 4">CBS 24483</strain>
    </source>
</reference>
<dbReference type="EMBL" id="JAQQWE010000010">
    <property type="protein sequence ID" value="KAK7938009.1"/>
    <property type="molecule type" value="Genomic_DNA"/>
</dbReference>
<organism evidence="3 4">
    <name type="scientific">Apiospora aurea</name>
    <dbReference type="NCBI Taxonomy" id="335848"/>
    <lineage>
        <taxon>Eukaryota</taxon>
        <taxon>Fungi</taxon>
        <taxon>Dikarya</taxon>
        <taxon>Ascomycota</taxon>
        <taxon>Pezizomycotina</taxon>
        <taxon>Sordariomycetes</taxon>
        <taxon>Xylariomycetidae</taxon>
        <taxon>Amphisphaeriales</taxon>
        <taxon>Apiosporaceae</taxon>
        <taxon>Apiospora</taxon>
    </lineage>
</organism>
<accession>A0ABR1PUA3</accession>
<feature type="region of interest" description="Disordered" evidence="1">
    <location>
        <begin position="443"/>
        <end position="466"/>
    </location>
</feature>
<dbReference type="PANTHER" id="PTHR35394">
    <property type="entry name" value="DUF3176 DOMAIN-CONTAINING PROTEIN"/>
    <property type="match status" value="1"/>
</dbReference>
<evidence type="ECO:0000256" key="2">
    <source>
        <dbReference type="SAM" id="Phobius"/>
    </source>
</evidence>
<sequence length="587" mass="64856">MKMQRFHVFRTWKVEILSVLLAFGLITSIAALLTLNNDKPVPDWGNHINFNALLAVISTGLRATLVITVSGIISQRKWEWYGEEHPRPLSDLQQFDTGSRGIFGALLLLPTIMRKDAVALSAIIVLLASFLIGPFVQQASHTKECLFALPGPNASLPSAHYDYEHIAIIRTTPDLALLGDLLTPELRAISRWAYINSTFLAKDNSGERDIAAVCSLYPCLRMYSASITHKHLSEREVRSDPMRVILPEGFPSNLIVQGDVWSDSRSQDAAVKSPCVEMDGGVVNLPPNISSHSAVTELALYDFTDYGLAPYHITRQNITAPEECIYRHDAHFANFIPVIFEEPIFNGYCDYNYANGGVFCFASSDEATDSGDFFESPAIWGVLFALYSNGDAEFSIIARWFDACAKAKTNHFRSRPVWKDSILPLIFSSHIIEPTIVHEVKPKETGAISSSSRQLPSANDGEDAEEDGAIDHDYEAEGALADDHDADPPTGGDDTLETHSGGVLLEASEMKAMGDQILVKFRWLSADTNEKTGLGEGGSEGEVALPTPPLRRRTGWWLRGGGNRVGRTLTWIRCSERTNKQEVKIFQ</sequence>
<dbReference type="InterPro" id="IPR021514">
    <property type="entry name" value="DUF3176"/>
</dbReference>
<evidence type="ECO:0000313" key="3">
    <source>
        <dbReference type="EMBL" id="KAK7938009.1"/>
    </source>
</evidence>
<feature type="transmembrane region" description="Helical" evidence="2">
    <location>
        <begin position="53"/>
        <end position="73"/>
    </location>
</feature>
<dbReference type="RefSeq" id="XP_066693337.1">
    <property type="nucleotide sequence ID" value="XM_066851099.1"/>
</dbReference>
<dbReference type="Proteomes" id="UP001391051">
    <property type="component" value="Unassembled WGS sequence"/>
</dbReference>
<feature type="region of interest" description="Disordered" evidence="1">
    <location>
        <begin position="480"/>
        <end position="499"/>
    </location>
</feature>
<proteinExistence type="predicted"/>
<keyword evidence="2" id="KW-0812">Transmembrane</keyword>
<comment type="caution">
    <text evidence="3">The sequence shown here is derived from an EMBL/GenBank/DDBJ whole genome shotgun (WGS) entry which is preliminary data.</text>
</comment>
<dbReference type="PANTHER" id="PTHR35394:SF5">
    <property type="entry name" value="DUF3176 DOMAIN-CONTAINING PROTEIN"/>
    <property type="match status" value="1"/>
</dbReference>
<feature type="compositionally biased region" description="Polar residues" evidence="1">
    <location>
        <begin position="447"/>
        <end position="457"/>
    </location>
</feature>
<evidence type="ECO:0000256" key="1">
    <source>
        <dbReference type="SAM" id="MobiDB-lite"/>
    </source>
</evidence>